<keyword evidence="3" id="KW-1185">Reference proteome</keyword>
<dbReference type="Proteomes" id="UP000657372">
    <property type="component" value="Unassembled WGS sequence"/>
</dbReference>
<comment type="caution">
    <text evidence="2">The sequence shown here is derived from an EMBL/GenBank/DDBJ whole genome shotgun (WGS) entry which is preliminary data.</text>
</comment>
<evidence type="ECO:0000313" key="2">
    <source>
        <dbReference type="EMBL" id="MBF8179130.1"/>
    </source>
</evidence>
<dbReference type="InterPro" id="IPR000835">
    <property type="entry name" value="HTH_MarR-typ"/>
</dbReference>
<accession>A0ABS0EWB6</accession>
<dbReference type="PANTHER" id="PTHR33164:SF57">
    <property type="entry name" value="MARR-FAMILY TRANSCRIPTIONAL REGULATOR"/>
    <property type="match status" value="1"/>
</dbReference>
<dbReference type="PROSITE" id="PS50995">
    <property type="entry name" value="HTH_MARR_2"/>
    <property type="match status" value="1"/>
</dbReference>
<evidence type="ECO:0000259" key="1">
    <source>
        <dbReference type="PROSITE" id="PS50995"/>
    </source>
</evidence>
<feature type="domain" description="HTH marR-type" evidence="1">
    <location>
        <begin position="4"/>
        <end position="136"/>
    </location>
</feature>
<dbReference type="InterPro" id="IPR036390">
    <property type="entry name" value="WH_DNA-bd_sf"/>
</dbReference>
<gene>
    <name evidence="2" type="ORF">IXC47_15710</name>
</gene>
<dbReference type="SMART" id="SM00347">
    <property type="entry name" value="HTH_MARR"/>
    <property type="match status" value="1"/>
</dbReference>
<dbReference type="InterPro" id="IPR036388">
    <property type="entry name" value="WH-like_DNA-bd_sf"/>
</dbReference>
<dbReference type="EMBL" id="JADOEL010000015">
    <property type="protein sequence ID" value="MBF8179130.1"/>
    <property type="molecule type" value="Genomic_DNA"/>
</dbReference>
<dbReference type="Pfam" id="PF12802">
    <property type="entry name" value="MarR_2"/>
    <property type="match status" value="1"/>
</dbReference>
<evidence type="ECO:0000313" key="3">
    <source>
        <dbReference type="Proteomes" id="UP000657372"/>
    </source>
</evidence>
<reference evidence="2 3" key="1">
    <citation type="submission" date="2020-11" db="EMBL/GenBank/DDBJ databases">
        <title>WGS of Herminiimonas contaminans strain Marseille-Q4544 isolated from planarians Schmidtea mediterranea.</title>
        <authorList>
            <person name="Kangale L."/>
        </authorList>
    </citation>
    <scope>NUCLEOTIDE SEQUENCE [LARGE SCALE GENOMIC DNA]</scope>
    <source>
        <strain evidence="2 3">Marseille-Q4544</strain>
    </source>
</reference>
<sequence>MDARLRTANLLGALSLAITDRLVAELKEHSRQNDTSASALNVIGYAEGCTNGQLGAALQLSHSATVRLLDKLSEAGFVEVRPGLDKRAVAIYLTQAGRERTRNVVQARNHALAELIDMLGPQQRAQLDGIAETLLGHMTQGSLDAMHTCRLCDERVCPQERCPVHQKSCCT</sequence>
<dbReference type="PANTHER" id="PTHR33164">
    <property type="entry name" value="TRANSCRIPTIONAL REGULATOR, MARR FAMILY"/>
    <property type="match status" value="1"/>
</dbReference>
<protein>
    <submittedName>
        <fullName evidence="2">MarR family transcriptional regulator</fullName>
    </submittedName>
</protein>
<name>A0ABS0EWB6_9BURK</name>
<dbReference type="Gene3D" id="1.10.10.10">
    <property type="entry name" value="Winged helix-like DNA-binding domain superfamily/Winged helix DNA-binding domain"/>
    <property type="match status" value="1"/>
</dbReference>
<dbReference type="SUPFAM" id="SSF46785">
    <property type="entry name" value="Winged helix' DNA-binding domain"/>
    <property type="match status" value="1"/>
</dbReference>
<dbReference type="InterPro" id="IPR039422">
    <property type="entry name" value="MarR/SlyA-like"/>
</dbReference>
<proteinExistence type="predicted"/>
<organism evidence="2 3">
    <name type="scientific">Herminiimonas contaminans</name>
    <dbReference type="NCBI Taxonomy" id="1111140"/>
    <lineage>
        <taxon>Bacteria</taxon>
        <taxon>Pseudomonadati</taxon>
        <taxon>Pseudomonadota</taxon>
        <taxon>Betaproteobacteria</taxon>
        <taxon>Burkholderiales</taxon>
        <taxon>Oxalobacteraceae</taxon>
        <taxon>Herminiimonas</taxon>
    </lineage>
</organism>